<evidence type="ECO:0000313" key="1">
    <source>
        <dbReference type="EMBL" id="KAA9338189.1"/>
    </source>
</evidence>
<accession>A0A7L5A2P1</accession>
<protein>
    <submittedName>
        <fullName evidence="1">Uncharacterized protein</fullName>
    </submittedName>
</protein>
<sequence length="155" mass="16219">MRFIALLFAACLLMVTFGTAQAADTPAVAGKAAVHKPAAKPAARTARAVTSLKPTLVAPATDILHEHFAVTVSGNVTNPEGLPLPGATIWVTSKRDVLAVTNADGEFTLTLPTNAPIVLSCGYAGFEDQLIPLRQPRRQNLVSVNLVPVAAASRR</sequence>
<dbReference type="AlphaFoldDB" id="A0A7L5A2P1"/>
<reference evidence="1 2" key="1">
    <citation type="submission" date="2019-09" db="EMBL/GenBank/DDBJ databases">
        <title>Genome sequence of Hymenobacter sp. M3.</title>
        <authorList>
            <person name="Srinivasan S."/>
        </authorList>
    </citation>
    <scope>NUCLEOTIDE SEQUENCE [LARGE SCALE GENOMIC DNA]</scope>
    <source>
        <strain evidence="1 2">M3</strain>
    </source>
</reference>
<gene>
    <name evidence="1" type="ORF">F0P96_04905</name>
</gene>
<dbReference type="Gene3D" id="2.60.40.1120">
    <property type="entry name" value="Carboxypeptidase-like, regulatory domain"/>
    <property type="match status" value="1"/>
</dbReference>
<dbReference type="InterPro" id="IPR008969">
    <property type="entry name" value="CarboxyPept-like_regulatory"/>
</dbReference>
<comment type="caution">
    <text evidence="1">The sequence shown here is derived from an EMBL/GenBank/DDBJ whole genome shotgun (WGS) entry which is preliminary data.</text>
</comment>
<dbReference type="Proteomes" id="UP000326380">
    <property type="component" value="Unassembled WGS sequence"/>
</dbReference>
<keyword evidence="2" id="KW-1185">Reference proteome</keyword>
<organism evidence="1 2">
    <name type="scientific">Hymenobacter busanensis</name>
    <dbReference type="NCBI Taxonomy" id="2607656"/>
    <lineage>
        <taxon>Bacteria</taxon>
        <taxon>Pseudomonadati</taxon>
        <taxon>Bacteroidota</taxon>
        <taxon>Cytophagia</taxon>
        <taxon>Cytophagales</taxon>
        <taxon>Hymenobacteraceae</taxon>
        <taxon>Hymenobacter</taxon>
    </lineage>
</organism>
<dbReference type="EMBL" id="VTWU01000002">
    <property type="protein sequence ID" value="KAA9338189.1"/>
    <property type="molecule type" value="Genomic_DNA"/>
</dbReference>
<name>A0A7L5A2P1_9BACT</name>
<dbReference type="RefSeq" id="WP_151077714.1">
    <property type="nucleotide sequence ID" value="NZ_CP047647.1"/>
</dbReference>
<dbReference type="Pfam" id="PF13620">
    <property type="entry name" value="CarboxypepD_reg"/>
    <property type="match status" value="1"/>
</dbReference>
<dbReference type="SUPFAM" id="SSF49464">
    <property type="entry name" value="Carboxypeptidase regulatory domain-like"/>
    <property type="match status" value="1"/>
</dbReference>
<evidence type="ECO:0000313" key="2">
    <source>
        <dbReference type="Proteomes" id="UP000326380"/>
    </source>
</evidence>
<proteinExistence type="predicted"/>